<name>A0AAV4DVQ7_9GAST</name>
<dbReference type="AlphaFoldDB" id="A0AAV4DVQ7"/>
<evidence type="ECO:0000313" key="2">
    <source>
        <dbReference type="Proteomes" id="UP000735302"/>
    </source>
</evidence>
<proteinExistence type="predicted"/>
<reference evidence="1 2" key="1">
    <citation type="journal article" date="2021" name="Elife">
        <title>Chloroplast acquisition without the gene transfer in kleptoplastic sea slugs, Plakobranchus ocellatus.</title>
        <authorList>
            <person name="Maeda T."/>
            <person name="Takahashi S."/>
            <person name="Yoshida T."/>
            <person name="Shimamura S."/>
            <person name="Takaki Y."/>
            <person name="Nagai Y."/>
            <person name="Toyoda A."/>
            <person name="Suzuki Y."/>
            <person name="Arimoto A."/>
            <person name="Ishii H."/>
            <person name="Satoh N."/>
            <person name="Nishiyama T."/>
            <person name="Hasebe M."/>
            <person name="Maruyama T."/>
            <person name="Minagawa J."/>
            <person name="Obokata J."/>
            <person name="Shigenobu S."/>
        </authorList>
    </citation>
    <scope>NUCLEOTIDE SEQUENCE [LARGE SCALE GENOMIC DNA]</scope>
</reference>
<gene>
    <name evidence="1" type="ORF">PoB_007483800</name>
</gene>
<protein>
    <submittedName>
        <fullName evidence="1">Uncharacterized protein</fullName>
    </submittedName>
</protein>
<organism evidence="1 2">
    <name type="scientific">Plakobranchus ocellatus</name>
    <dbReference type="NCBI Taxonomy" id="259542"/>
    <lineage>
        <taxon>Eukaryota</taxon>
        <taxon>Metazoa</taxon>
        <taxon>Spiralia</taxon>
        <taxon>Lophotrochozoa</taxon>
        <taxon>Mollusca</taxon>
        <taxon>Gastropoda</taxon>
        <taxon>Heterobranchia</taxon>
        <taxon>Euthyneura</taxon>
        <taxon>Panpulmonata</taxon>
        <taxon>Sacoglossa</taxon>
        <taxon>Placobranchoidea</taxon>
        <taxon>Plakobranchidae</taxon>
        <taxon>Plakobranchus</taxon>
    </lineage>
</organism>
<accession>A0AAV4DVQ7</accession>
<dbReference type="EMBL" id="BLXT01008388">
    <property type="protein sequence ID" value="GFO48333.1"/>
    <property type="molecule type" value="Genomic_DNA"/>
</dbReference>
<sequence length="120" mass="13104">MLREWFIDVISSFKARVRPRYSVSSKSRTQKCPCRFKGGLTGPGATKAPIRMARLAVAALFTDGRPLVEVPVLDTTKETHASSFHAGDSSLSLVQAPRQCGLRCGGARSGQLYSRHNNRA</sequence>
<dbReference type="Proteomes" id="UP000735302">
    <property type="component" value="Unassembled WGS sequence"/>
</dbReference>
<keyword evidence="2" id="KW-1185">Reference proteome</keyword>
<comment type="caution">
    <text evidence="1">The sequence shown here is derived from an EMBL/GenBank/DDBJ whole genome shotgun (WGS) entry which is preliminary data.</text>
</comment>
<evidence type="ECO:0000313" key="1">
    <source>
        <dbReference type="EMBL" id="GFO48333.1"/>
    </source>
</evidence>